<dbReference type="EMBL" id="LT854263">
    <property type="protein sequence ID" value="SMR60230.1"/>
    <property type="molecule type" value="Genomic_DNA"/>
</dbReference>
<feature type="compositionally biased region" description="Basic and acidic residues" evidence="1">
    <location>
        <begin position="287"/>
        <end position="301"/>
    </location>
</feature>
<evidence type="ECO:0000313" key="4">
    <source>
        <dbReference type="Proteomes" id="UP000245764"/>
    </source>
</evidence>
<reference evidence="4" key="1">
    <citation type="submission" date="2017-05" db="EMBL/GenBank/DDBJ databases">
        <authorList>
            <person name="Song R."/>
            <person name="Chenine A.L."/>
            <person name="Ruprecht R.M."/>
        </authorList>
    </citation>
    <scope>NUCLEOTIDE SEQUENCE [LARGE SCALE GENOMIC DNA]</scope>
</reference>
<dbReference type="GO" id="GO:0070126">
    <property type="term" value="P:mitochondrial translational termination"/>
    <property type="evidence" value="ECO:0007669"/>
    <property type="project" value="TreeGrafter"/>
</dbReference>
<dbReference type="GO" id="GO:0005762">
    <property type="term" value="C:mitochondrial large ribosomal subunit"/>
    <property type="evidence" value="ECO:0007669"/>
    <property type="project" value="TreeGrafter"/>
</dbReference>
<dbReference type="GO" id="GO:0004045">
    <property type="term" value="F:peptidyl-tRNA hydrolase activity"/>
    <property type="evidence" value="ECO:0007669"/>
    <property type="project" value="TreeGrafter"/>
</dbReference>
<feature type="compositionally biased region" description="Basic residues" evidence="1">
    <location>
        <begin position="302"/>
        <end position="316"/>
    </location>
</feature>
<dbReference type="PANTHER" id="PTHR11075">
    <property type="entry name" value="PEPTIDE CHAIN RELEASE FACTOR"/>
    <property type="match status" value="1"/>
</dbReference>
<dbReference type="PANTHER" id="PTHR11075:SF54">
    <property type="entry name" value="LARGE RIBOSOMAL SUBUNIT PROTEIN ML62"/>
    <property type="match status" value="1"/>
</dbReference>
<organism evidence="3 4">
    <name type="scientific">Zymoseptoria tritici ST99CH_1E4</name>
    <dbReference type="NCBI Taxonomy" id="1276532"/>
    <lineage>
        <taxon>Eukaryota</taxon>
        <taxon>Fungi</taxon>
        <taxon>Dikarya</taxon>
        <taxon>Ascomycota</taxon>
        <taxon>Pezizomycotina</taxon>
        <taxon>Dothideomycetes</taxon>
        <taxon>Dothideomycetidae</taxon>
        <taxon>Mycosphaerellales</taxon>
        <taxon>Mycosphaerellaceae</taxon>
        <taxon>Zymoseptoria</taxon>
    </lineage>
</organism>
<feature type="domain" description="Prokaryotic-type class I peptide chain release factors" evidence="2">
    <location>
        <begin position="184"/>
        <end position="308"/>
    </location>
</feature>
<dbReference type="Pfam" id="PF00472">
    <property type="entry name" value="RF-1"/>
    <property type="match status" value="1"/>
</dbReference>
<proteinExistence type="predicted"/>
<feature type="region of interest" description="Disordered" evidence="1">
    <location>
        <begin position="276"/>
        <end position="324"/>
    </location>
</feature>
<name>A0A2H1H369_ZYMTR</name>
<dbReference type="SUPFAM" id="SSF110916">
    <property type="entry name" value="Peptidyl-tRNA hydrolase domain-like"/>
    <property type="match status" value="1"/>
</dbReference>
<protein>
    <recommendedName>
        <fullName evidence="2">Prokaryotic-type class I peptide chain release factors domain-containing protein</fullName>
    </recommendedName>
</protein>
<evidence type="ECO:0000313" key="3">
    <source>
        <dbReference type="EMBL" id="SMR60230.1"/>
    </source>
</evidence>
<dbReference type="Gene3D" id="3.30.160.20">
    <property type="match status" value="1"/>
</dbReference>
<dbReference type="GO" id="GO:0016150">
    <property type="term" value="F:translation release factor activity, codon nonspecific"/>
    <property type="evidence" value="ECO:0007669"/>
    <property type="project" value="TreeGrafter"/>
</dbReference>
<gene>
    <name evidence="3" type="ORF">ZT1E4_G10195</name>
</gene>
<dbReference type="InterPro" id="IPR000352">
    <property type="entry name" value="Pep_chain_release_fac_I"/>
</dbReference>
<sequence length="324" mass="35767">MILSSTKKLEWRRLALGKSPGSFWLQGHQLTVTEALYAEGRCTRCRSSRLIKAGLRTQEQVLRSASSPQIRSNTTVHEHIHTHPPRTNSASSTARLPEAARISSGNDINPFRPRSLDIQSLPPGMNRLLAPRWTAARLVIIPPPSPILSISRAFTNSSGGRNNDLDEEGLKAARQWLQKLDADTIPRDLCEVSFSRSSGPGGQNVNKVSSKATLRIPLSSLLPRLPSLLHDPLLRSRYHAPSSSSLVIQADDSRKQADNANACFQKLHELIVQAGRETVPGETSPEQVKRVEMLQKKEAQGRRRLKEKLSGKKSARRGGGGREE</sequence>
<dbReference type="InterPro" id="IPR052104">
    <property type="entry name" value="Mito_Release_Factor_mL62"/>
</dbReference>
<accession>A0A2H1H369</accession>
<dbReference type="Proteomes" id="UP000245764">
    <property type="component" value="Chromosome 11"/>
</dbReference>
<evidence type="ECO:0000256" key="1">
    <source>
        <dbReference type="SAM" id="MobiDB-lite"/>
    </source>
</evidence>
<dbReference type="AlphaFoldDB" id="A0A2H1H369"/>
<evidence type="ECO:0000259" key="2">
    <source>
        <dbReference type="Pfam" id="PF00472"/>
    </source>
</evidence>